<evidence type="ECO:0000313" key="12">
    <source>
        <dbReference type="Proteomes" id="UP000442334"/>
    </source>
</evidence>
<gene>
    <name evidence="7" type="ORF">DW988_11010</name>
    <name evidence="6" type="ORF">DXD90_00850</name>
    <name evidence="4" type="ORF">GAQ34_08620</name>
    <name evidence="2" type="ORF">GAQ70_20545</name>
    <name evidence="3" type="ORF">GAQ75_21320</name>
    <name evidence="5" type="ORF">POZ10_15960</name>
</gene>
<dbReference type="InterPro" id="IPR001173">
    <property type="entry name" value="Glyco_trans_2-like"/>
</dbReference>
<evidence type="ECO:0000313" key="4">
    <source>
        <dbReference type="EMBL" id="KAB4185893.1"/>
    </source>
</evidence>
<protein>
    <submittedName>
        <fullName evidence="5 6">Glycosyltransferase</fullName>
    </submittedName>
</protein>
<evidence type="ECO:0000313" key="2">
    <source>
        <dbReference type="EMBL" id="KAB4103275.1"/>
    </source>
</evidence>
<reference evidence="8 9" key="1">
    <citation type="submission" date="2018-08" db="EMBL/GenBank/DDBJ databases">
        <title>A genome reference for cultivated species of the human gut microbiota.</title>
        <authorList>
            <person name="Zou Y."/>
            <person name="Xue W."/>
            <person name="Luo G."/>
        </authorList>
    </citation>
    <scope>NUCLEOTIDE SEQUENCE [LARGE SCALE GENOMIC DNA]</scope>
    <source>
        <strain evidence="7 9">AM50-4</strain>
        <strain evidence="6 8">TM10-17</strain>
    </source>
</reference>
<dbReference type="EMBL" id="WCUP01000021">
    <property type="protein sequence ID" value="KAB4103275.1"/>
    <property type="molecule type" value="Genomic_DNA"/>
</dbReference>
<dbReference type="Proteomes" id="UP001222603">
    <property type="component" value="Unassembled WGS sequence"/>
</dbReference>
<comment type="caution">
    <text evidence="6">The sequence shown here is derived from an EMBL/GenBank/DDBJ whole genome shotgun (WGS) entry which is preliminary data.</text>
</comment>
<evidence type="ECO:0000313" key="7">
    <source>
        <dbReference type="EMBL" id="RGZ48505.1"/>
    </source>
</evidence>
<dbReference type="Proteomes" id="UP000283684">
    <property type="component" value="Unassembled WGS sequence"/>
</dbReference>
<dbReference type="GO" id="GO:0016740">
    <property type="term" value="F:transferase activity"/>
    <property type="evidence" value="ECO:0007669"/>
    <property type="project" value="UniProtKB-KW"/>
</dbReference>
<dbReference type="Proteomes" id="UP000263754">
    <property type="component" value="Unassembled WGS sequence"/>
</dbReference>
<reference evidence="5" key="3">
    <citation type="submission" date="2022-10" db="EMBL/GenBank/DDBJ databases">
        <title>Human gut microbiome strain richness.</title>
        <authorList>
            <person name="Chen-Liaw A."/>
        </authorList>
    </citation>
    <scope>NUCLEOTIDE SEQUENCE</scope>
    <source>
        <strain evidence="5">1001713st1_F9_1001713B170221_170320</strain>
    </source>
</reference>
<keyword evidence="6" id="KW-0808">Transferase</keyword>
<dbReference type="Pfam" id="PF00535">
    <property type="entry name" value="Glycos_transf_2"/>
    <property type="match status" value="1"/>
</dbReference>
<reference evidence="10 11" key="2">
    <citation type="journal article" date="2019" name="Nat. Med.">
        <title>A library of human gut bacterial isolates paired with longitudinal multiomics data enables mechanistic microbiome research.</title>
        <authorList>
            <person name="Poyet M."/>
            <person name="Groussin M."/>
            <person name="Gibbons S.M."/>
            <person name="Avila-Pacheco J."/>
            <person name="Jiang X."/>
            <person name="Kearney S.M."/>
            <person name="Perrotta A.R."/>
            <person name="Berdy B."/>
            <person name="Zhao S."/>
            <person name="Lieberman T.D."/>
            <person name="Swanson P.K."/>
            <person name="Smith M."/>
            <person name="Roesemann S."/>
            <person name="Alexander J.E."/>
            <person name="Rich S.A."/>
            <person name="Livny J."/>
            <person name="Vlamakis H."/>
            <person name="Clish C."/>
            <person name="Bullock K."/>
            <person name="Deik A."/>
            <person name="Scott J."/>
            <person name="Pierce K.A."/>
            <person name="Xavier R.J."/>
            <person name="Alm E.J."/>
        </authorList>
    </citation>
    <scope>NUCLEOTIDE SEQUENCE [LARGE SCALE GENOMIC DNA]</scope>
    <source>
        <strain evidence="4 12">BIOML-A21</strain>
        <strain evidence="2 11">BIOML-A36</strain>
        <strain evidence="3 10">BIOML-A37</strain>
    </source>
</reference>
<dbReference type="EMBL" id="QSEE01000010">
    <property type="protein sequence ID" value="RGZ48505.1"/>
    <property type="molecule type" value="Genomic_DNA"/>
</dbReference>
<dbReference type="AlphaFoldDB" id="A0A374NAM1"/>
<dbReference type="EMBL" id="JAQNSI010000447">
    <property type="protein sequence ID" value="MDC1902112.1"/>
    <property type="molecule type" value="Genomic_DNA"/>
</dbReference>
<sequence length="280" mass="32613">MNNIACIVVTYNRLELLKQCINALLHQSFNNFDIIVVNNGSTDGTEKWLKENPQIKFFTQENLGGAGGFHNGIKYAYQSGYDYFWIMDDDGISDRFCLEKLISVAKQGSQYVAPLLYTETGTCHWPYLLNTKFNELSHSGGPFNAILLSRKLIECVGLPNKYYFIWGDEFEFLNRVKEAFFHTTLVKDAIHYHKIPENKNTIDKRIYYKVRNLIWSTRLSNGILRSKLSYRSSTIFQIVKYCFHYLLHFKYTSLFYVLRGIKDGISMDLDILRHGSNLQD</sequence>
<dbReference type="EMBL" id="QSOF01000001">
    <property type="protein sequence ID" value="RGI80110.1"/>
    <property type="molecule type" value="Genomic_DNA"/>
</dbReference>
<name>A0A374NAM1_BACUN</name>
<evidence type="ECO:0000313" key="9">
    <source>
        <dbReference type="Proteomes" id="UP000283684"/>
    </source>
</evidence>
<dbReference type="Proteomes" id="UP000441711">
    <property type="component" value="Unassembled WGS sequence"/>
</dbReference>
<dbReference type="PANTHER" id="PTHR43685">
    <property type="entry name" value="GLYCOSYLTRANSFERASE"/>
    <property type="match status" value="1"/>
</dbReference>
<dbReference type="InterPro" id="IPR050834">
    <property type="entry name" value="Glycosyltransf_2"/>
</dbReference>
<dbReference type="SUPFAM" id="SSF53448">
    <property type="entry name" value="Nucleotide-diphospho-sugar transferases"/>
    <property type="match status" value="1"/>
</dbReference>
<proteinExistence type="predicted"/>
<dbReference type="EMBL" id="WCUQ01000017">
    <property type="protein sequence ID" value="KAB4120641.1"/>
    <property type="molecule type" value="Genomic_DNA"/>
</dbReference>
<evidence type="ECO:0000313" key="11">
    <source>
        <dbReference type="Proteomes" id="UP000441711"/>
    </source>
</evidence>
<evidence type="ECO:0000313" key="10">
    <source>
        <dbReference type="Proteomes" id="UP000438773"/>
    </source>
</evidence>
<evidence type="ECO:0000259" key="1">
    <source>
        <dbReference type="Pfam" id="PF00535"/>
    </source>
</evidence>
<dbReference type="PANTHER" id="PTHR43685:SF2">
    <property type="entry name" value="GLYCOSYLTRANSFERASE 2-LIKE DOMAIN-CONTAINING PROTEIN"/>
    <property type="match status" value="1"/>
</dbReference>
<dbReference type="Proteomes" id="UP000438773">
    <property type="component" value="Unassembled WGS sequence"/>
</dbReference>
<dbReference type="EMBL" id="WCUA01000007">
    <property type="protein sequence ID" value="KAB4185893.1"/>
    <property type="molecule type" value="Genomic_DNA"/>
</dbReference>
<evidence type="ECO:0000313" key="3">
    <source>
        <dbReference type="EMBL" id="KAB4120641.1"/>
    </source>
</evidence>
<evidence type="ECO:0000313" key="6">
    <source>
        <dbReference type="EMBL" id="RGI80110.1"/>
    </source>
</evidence>
<dbReference type="RefSeq" id="WP_055288423.1">
    <property type="nucleotide sequence ID" value="NZ_CAXSUA010000003.1"/>
</dbReference>
<dbReference type="CDD" id="cd04185">
    <property type="entry name" value="GT_2_like_b"/>
    <property type="match status" value="1"/>
</dbReference>
<dbReference type="Gene3D" id="3.90.550.10">
    <property type="entry name" value="Spore Coat Polysaccharide Biosynthesis Protein SpsA, Chain A"/>
    <property type="match status" value="1"/>
</dbReference>
<dbReference type="Proteomes" id="UP000442334">
    <property type="component" value="Unassembled WGS sequence"/>
</dbReference>
<organism evidence="6 8">
    <name type="scientific">Bacteroides uniformis</name>
    <dbReference type="NCBI Taxonomy" id="820"/>
    <lineage>
        <taxon>Bacteria</taxon>
        <taxon>Pseudomonadati</taxon>
        <taxon>Bacteroidota</taxon>
        <taxon>Bacteroidia</taxon>
        <taxon>Bacteroidales</taxon>
        <taxon>Bacteroidaceae</taxon>
        <taxon>Bacteroides</taxon>
    </lineage>
</organism>
<accession>A0A374NAM1</accession>
<evidence type="ECO:0000313" key="8">
    <source>
        <dbReference type="Proteomes" id="UP000263754"/>
    </source>
</evidence>
<evidence type="ECO:0000313" key="5">
    <source>
        <dbReference type="EMBL" id="MDC1902112.1"/>
    </source>
</evidence>
<feature type="domain" description="Glycosyltransferase 2-like" evidence="1">
    <location>
        <begin position="7"/>
        <end position="118"/>
    </location>
</feature>
<dbReference type="InterPro" id="IPR029044">
    <property type="entry name" value="Nucleotide-diphossugar_trans"/>
</dbReference>